<feature type="transmembrane region" description="Helical" evidence="6">
    <location>
        <begin position="143"/>
        <end position="162"/>
    </location>
</feature>
<evidence type="ECO:0000256" key="1">
    <source>
        <dbReference type="ARBA" id="ARBA00004141"/>
    </source>
</evidence>
<evidence type="ECO:0000256" key="4">
    <source>
        <dbReference type="ARBA" id="ARBA00023136"/>
    </source>
</evidence>
<name>A0A5C3LS62_9AGAR</name>
<accession>A0A5C3LS62</accession>
<keyword evidence="3 6" id="KW-1133">Transmembrane helix</keyword>
<proteinExistence type="predicted"/>
<feature type="transmembrane region" description="Helical" evidence="6">
    <location>
        <begin position="305"/>
        <end position="329"/>
    </location>
</feature>
<feature type="transmembrane region" description="Helical" evidence="6">
    <location>
        <begin position="92"/>
        <end position="109"/>
    </location>
</feature>
<sequence>MPSNEDSSPITDSEVEFACVSDSFEVEHIIILALLQLNSGVLAFACTIPGTCVCFLVLLAFAITASSASARKQVDRCSIRNSIRSYSYDSRYWVRYWCIFCELLMSFSVELTLSFSTFFTTCIAINLQVVLVHGLNGTKLEKYYLIGTTMLSLALNVPTFALHQFGWDETSATCWYKNSDDKIRLRWIIGTQSFWIFLAATIETVCSFVVLFWMYRYNRRTTVMMKGALGKNSSPHERDLKVRNEILNTSEAIKHDPTYRRIILRISLYPIISLMMNYSTVALDLDMSIRGVNSQLDFRLLVLDLILYGVRTLAYGILAAIDPAFINALRAAKIFGRRKRRNEPQLNSGNVSTNLQFAVRTQSIPQQGGNMLESKPEESSADRSESTMINLESRISTSRFELEELREFGRQL</sequence>
<feature type="transmembrane region" description="Helical" evidence="6">
    <location>
        <begin position="115"/>
        <end position="136"/>
    </location>
</feature>
<evidence type="ECO:0000256" key="3">
    <source>
        <dbReference type="ARBA" id="ARBA00022989"/>
    </source>
</evidence>
<evidence type="ECO:0000313" key="8">
    <source>
        <dbReference type="Proteomes" id="UP000308652"/>
    </source>
</evidence>
<evidence type="ECO:0000256" key="6">
    <source>
        <dbReference type="SAM" id="Phobius"/>
    </source>
</evidence>
<dbReference type="GO" id="GO:0004930">
    <property type="term" value="F:G protein-coupled receptor activity"/>
    <property type="evidence" value="ECO:0007669"/>
    <property type="project" value="TreeGrafter"/>
</dbReference>
<evidence type="ECO:0000256" key="5">
    <source>
        <dbReference type="SAM" id="MobiDB-lite"/>
    </source>
</evidence>
<comment type="subcellular location">
    <subcellularLocation>
        <location evidence="1">Membrane</location>
        <topology evidence="1">Multi-pass membrane protein</topology>
    </subcellularLocation>
</comment>
<feature type="compositionally biased region" description="Basic and acidic residues" evidence="5">
    <location>
        <begin position="374"/>
        <end position="385"/>
    </location>
</feature>
<dbReference type="GO" id="GO:0005886">
    <property type="term" value="C:plasma membrane"/>
    <property type="evidence" value="ECO:0007669"/>
    <property type="project" value="TreeGrafter"/>
</dbReference>
<dbReference type="PANTHER" id="PTHR23112:SF47">
    <property type="entry name" value="G-PROTEIN COUPLED RECEPTOR 157"/>
    <property type="match status" value="1"/>
</dbReference>
<organism evidence="7 8">
    <name type="scientific">Crucibulum laeve</name>
    <dbReference type="NCBI Taxonomy" id="68775"/>
    <lineage>
        <taxon>Eukaryota</taxon>
        <taxon>Fungi</taxon>
        <taxon>Dikarya</taxon>
        <taxon>Basidiomycota</taxon>
        <taxon>Agaricomycotina</taxon>
        <taxon>Agaricomycetes</taxon>
        <taxon>Agaricomycetidae</taxon>
        <taxon>Agaricales</taxon>
        <taxon>Agaricineae</taxon>
        <taxon>Nidulariaceae</taxon>
        <taxon>Crucibulum</taxon>
    </lineage>
</organism>
<dbReference type="OrthoDB" id="3251871at2759"/>
<keyword evidence="4 6" id="KW-0472">Membrane</keyword>
<keyword evidence="8" id="KW-1185">Reference proteome</keyword>
<dbReference type="EMBL" id="ML213727">
    <property type="protein sequence ID" value="TFK31611.1"/>
    <property type="molecule type" value="Genomic_DNA"/>
</dbReference>
<feature type="transmembrane region" description="Helical" evidence="6">
    <location>
        <begin position="194"/>
        <end position="215"/>
    </location>
</feature>
<dbReference type="AlphaFoldDB" id="A0A5C3LS62"/>
<evidence type="ECO:0000313" key="7">
    <source>
        <dbReference type="EMBL" id="TFK31611.1"/>
    </source>
</evidence>
<dbReference type="GO" id="GO:0007189">
    <property type="term" value="P:adenylate cyclase-activating G protein-coupled receptor signaling pathway"/>
    <property type="evidence" value="ECO:0007669"/>
    <property type="project" value="TreeGrafter"/>
</dbReference>
<dbReference type="Proteomes" id="UP000308652">
    <property type="component" value="Unassembled WGS sequence"/>
</dbReference>
<evidence type="ECO:0000256" key="2">
    <source>
        <dbReference type="ARBA" id="ARBA00022692"/>
    </source>
</evidence>
<feature type="region of interest" description="Disordered" evidence="5">
    <location>
        <begin position="366"/>
        <end position="388"/>
    </location>
</feature>
<evidence type="ECO:0008006" key="9">
    <source>
        <dbReference type="Google" id="ProtNLM"/>
    </source>
</evidence>
<keyword evidence="2 6" id="KW-0812">Transmembrane</keyword>
<dbReference type="STRING" id="68775.A0A5C3LS62"/>
<feature type="transmembrane region" description="Helical" evidence="6">
    <location>
        <begin position="262"/>
        <end position="285"/>
    </location>
</feature>
<gene>
    <name evidence="7" type="ORF">BDQ12DRAFT_716899</name>
</gene>
<feature type="transmembrane region" description="Helical" evidence="6">
    <location>
        <begin position="41"/>
        <end position="63"/>
    </location>
</feature>
<protein>
    <recommendedName>
        <fullName evidence="9">G-protein coupled receptors family 2 profile 2 domain-containing protein</fullName>
    </recommendedName>
</protein>
<dbReference type="PANTHER" id="PTHR23112">
    <property type="entry name" value="G PROTEIN-COUPLED RECEPTOR 157-RELATED"/>
    <property type="match status" value="1"/>
</dbReference>
<reference evidence="7 8" key="1">
    <citation type="journal article" date="2019" name="Nat. Ecol. Evol.">
        <title>Megaphylogeny resolves global patterns of mushroom evolution.</title>
        <authorList>
            <person name="Varga T."/>
            <person name="Krizsan K."/>
            <person name="Foldi C."/>
            <person name="Dima B."/>
            <person name="Sanchez-Garcia M."/>
            <person name="Sanchez-Ramirez S."/>
            <person name="Szollosi G.J."/>
            <person name="Szarkandi J.G."/>
            <person name="Papp V."/>
            <person name="Albert L."/>
            <person name="Andreopoulos W."/>
            <person name="Angelini C."/>
            <person name="Antonin V."/>
            <person name="Barry K.W."/>
            <person name="Bougher N.L."/>
            <person name="Buchanan P."/>
            <person name="Buyck B."/>
            <person name="Bense V."/>
            <person name="Catcheside P."/>
            <person name="Chovatia M."/>
            <person name="Cooper J."/>
            <person name="Damon W."/>
            <person name="Desjardin D."/>
            <person name="Finy P."/>
            <person name="Geml J."/>
            <person name="Haridas S."/>
            <person name="Hughes K."/>
            <person name="Justo A."/>
            <person name="Karasinski D."/>
            <person name="Kautmanova I."/>
            <person name="Kiss B."/>
            <person name="Kocsube S."/>
            <person name="Kotiranta H."/>
            <person name="LaButti K.M."/>
            <person name="Lechner B.E."/>
            <person name="Liimatainen K."/>
            <person name="Lipzen A."/>
            <person name="Lukacs Z."/>
            <person name="Mihaltcheva S."/>
            <person name="Morgado L.N."/>
            <person name="Niskanen T."/>
            <person name="Noordeloos M.E."/>
            <person name="Ohm R.A."/>
            <person name="Ortiz-Santana B."/>
            <person name="Ovrebo C."/>
            <person name="Racz N."/>
            <person name="Riley R."/>
            <person name="Savchenko A."/>
            <person name="Shiryaev A."/>
            <person name="Soop K."/>
            <person name="Spirin V."/>
            <person name="Szebenyi C."/>
            <person name="Tomsovsky M."/>
            <person name="Tulloss R.E."/>
            <person name="Uehling J."/>
            <person name="Grigoriev I.V."/>
            <person name="Vagvolgyi C."/>
            <person name="Papp T."/>
            <person name="Martin F.M."/>
            <person name="Miettinen O."/>
            <person name="Hibbett D.S."/>
            <person name="Nagy L.G."/>
        </authorList>
    </citation>
    <scope>NUCLEOTIDE SEQUENCE [LARGE SCALE GENOMIC DNA]</scope>
    <source>
        <strain evidence="7 8">CBS 166.37</strain>
    </source>
</reference>